<feature type="region of interest" description="Disordered" evidence="1">
    <location>
        <begin position="143"/>
        <end position="167"/>
    </location>
</feature>
<evidence type="ECO:0000313" key="3">
    <source>
        <dbReference type="EMBL" id="BDM69171.1"/>
    </source>
</evidence>
<proteinExistence type="predicted"/>
<dbReference type="Pfam" id="PF01814">
    <property type="entry name" value="Hemerythrin"/>
    <property type="match status" value="1"/>
</dbReference>
<organism evidence="3 4">
    <name type="scientific">Streptomyces nigrescens</name>
    <dbReference type="NCBI Taxonomy" id="1920"/>
    <lineage>
        <taxon>Bacteria</taxon>
        <taxon>Bacillati</taxon>
        <taxon>Actinomycetota</taxon>
        <taxon>Actinomycetes</taxon>
        <taxon>Kitasatosporales</taxon>
        <taxon>Streptomycetaceae</taxon>
        <taxon>Streptomyces</taxon>
    </lineage>
</organism>
<dbReference type="RefSeq" id="WP_261953100.1">
    <property type="nucleotide sequence ID" value="NZ_AP026073.1"/>
</dbReference>
<sequence length="188" mass="20967">MGHGGDVITELAADHQEMTALFERIEAAVPAAAERKRLLDRLTIELVRHSVAEEQYLYPAVREKLPNGAALADKEIADHRRVERLLKDLERIDAEDRAFNELFVKLRTEVRAHIREEESELFARLREACLPGELEALGEKVRTAKKRAPTRPHPGVPDSPPAHTWLGPGLGLVDRARDLLTGRGGGPD</sequence>
<gene>
    <name evidence="3" type="ORF">HEK616_26580</name>
</gene>
<accession>A0ABM7ZS06</accession>
<evidence type="ECO:0000313" key="4">
    <source>
        <dbReference type="Proteomes" id="UP001059597"/>
    </source>
</evidence>
<dbReference type="PANTHER" id="PTHR35585:SF1">
    <property type="entry name" value="HHE DOMAIN PROTEIN (AFU_ORTHOLOGUE AFUA_4G00730)"/>
    <property type="match status" value="1"/>
</dbReference>
<reference evidence="3" key="1">
    <citation type="submission" date="2022-06" db="EMBL/GenBank/DDBJ databases">
        <title>Complete genome sequence of Streptomyces nigrescens HEK616.</title>
        <authorList>
            <person name="Asamizu S."/>
            <person name="Onaka H."/>
        </authorList>
    </citation>
    <scope>NUCLEOTIDE SEQUENCE</scope>
    <source>
        <strain evidence="3">HEK616</strain>
    </source>
</reference>
<name>A0ABM7ZS06_STRNI</name>
<dbReference type="Proteomes" id="UP001059597">
    <property type="component" value="Chromosome"/>
</dbReference>
<evidence type="ECO:0000256" key="1">
    <source>
        <dbReference type="SAM" id="MobiDB-lite"/>
    </source>
</evidence>
<feature type="compositionally biased region" description="Pro residues" evidence="1">
    <location>
        <begin position="151"/>
        <end position="160"/>
    </location>
</feature>
<protein>
    <submittedName>
        <fullName evidence="3">Hemerythrin</fullName>
    </submittedName>
</protein>
<evidence type="ECO:0000259" key="2">
    <source>
        <dbReference type="Pfam" id="PF01814"/>
    </source>
</evidence>
<feature type="domain" description="Hemerythrin-like" evidence="2">
    <location>
        <begin position="7"/>
        <end position="125"/>
    </location>
</feature>
<dbReference type="InterPro" id="IPR012312">
    <property type="entry name" value="Hemerythrin-like"/>
</dbReference>
<dbReference type="CDD" id="cd12108">
    <property type="entry name" value="Hr-like"/>
    <property type="match status" value="1"/>
</dbReference>
<dbReference type="EMBL" id="AP026073">
    <property type="protein sequence ID" value="BDM69171.1"/>
    <property type="molecule type" value="Genomic_DNA"/>
</dbReference>
<dbReference type="PANTHER" id="PTHR35585">
    <property type="entry name" value="HHE DOMAIN PROTEIN (AFU_ORTHOLOGUE AFUA_4G00730)"/>
    <property type="match status" value="1"/>
</dbReference>
<keyword evidence="4" id="KW-1185">Reference proteome</keyword>
<dbReference type="Gene3D" id="1.20.120.520">
    <property type="entry name" value="nmb1532 protein domain like"/>
    <property type="match status" value="1"/>
</dbReference>